<feature type="chain" id="PRO_5006865578" evidence="1">
    <location>
        <begin position="29"/>
        <end position="70"/>
    </location>
</feature>
<dbReference type="AlphaFoldDB" id="A0A0V0GVE8"/>
<keyword evidence="1" id="KW-0732">Signal</keyword>
<name>A0A0V0GVE8_SOLCH</name>
<evidence type="ECO:0000256" key="1">
    <source>
        <dbReference type="SAM" id="SignalP"/>
    </source>
</evidence>
<organism evidence="2">
    <name type="scientific">Solanum chacoense</name>
    <name type="common">Chaco potato</name>
    <dbReference type="NCBI Taxonomy" id="4108"/>
    <lineage>
        <taxon>Eukaryota</taxon>
        <taxon>Viridiplantae</taxon>
        <taxon>Streptophyta</taxon>
        <taxon>Embryophyta</taxon>
        <taxon>Tracheophyta</taxon>
        <taxon>Spermatophyta</taxon>
        <taxon>Magnoliopsida</taxon>
        <taxon>eudicotyledons</taxon>
        <taxon>Gunneridae</taxon>
        <taxon>Pentapetalae</taxon>
        <taxon>asterids</taxon>
        <taxon>lamiids</taxon>
        <taxon>Solanales</taxon>
        <taxon>Solanaceae</taxon>
        <taxon>Solanoideae</taxon>
        <taxon>Solaneae</taxon>
        <taxon>Solanum</taxon>
    </lineage>
</organism>
<proteinExistence type="predicted"/>
<sequence length="70" mass="8088">MHLVRGATLYRLMYLILTLHVEVQLMSSQLTFTNKSLNELNIDHLRCNLLPPFPQYINFYFGGQDCSLAA</sequence>
<evidence type="ECO:0000313" key="2">
    <source>
        <dbReference type="EMBL" id="JAP11737.1"/>
    </source>
</evidence>
<accession>A0A0V0GVE8</accession>
<dbReference type="EMBL" id="GEDG01030786">
    <property type="protein sequence ID" value="JAP11737.1"/>
    <property type="molecule type" value="Transcribed_RNA"/>
</dbReference>
<protein>
    <submittedName>
        <fullName evidence="2">Putative ovule protein</fullName>
    </submittedName>
</protein>
<feature type="signal peptide" evidence="1">
    <location>
        <begin position="1"/>
        <end position="28"/>
    </location>
</feature>
<reference evidence="2" key="1">
    <citation type="submission" date="2015-12" db="EMBL/GenBank/DDBJ databases">
        <title>Gene expression during late stages of embryo sac development: a critical building block for successful pollen-pistil interactions.</title>
        <authorList>
            <person name="Liu Y."/>
            <person name="Joly V."/>
            <person name="Sabar M."/>
            <person name="Matton D.P."/>
        </authorList>
    </citation>
    <scope>NUCLEOTIDE SEQUENCE</scope>
</reference>